<reference evidence="3 4" key="1">
    <citation type="journal article" date="2014" name="BMC Genomics">
        <title>Comparison of environmental and isolate Sulfobacillus genomes reveals diverse carbon, sulfur, nitrogen, and hydrogen metabolisms.</title>
        <authorList>
            <person name="Justice N.B."/>
            <person name="Norman A."/>
            <person name="Brown C.T."/>
            <person name="Singh A."/>
            <person name="Thomas B.C."/>
            <person name="Banfield J.F."/>
        </authorList>
    </citation>
    <scope>NUCLEOTIDE SEQUENCE [LARGE SCALE GENOMIC DNA]</scope>
    <source>
        <strain evidence="3">AMDSBA1</strain>
    </source>
</reference>
<dbReference type="GO" id="GO:0003824">
    <property type="term" value="F:catalytic activity"/>
    <property type="evidence" value="ECO:0007669"/>
    <property type="project" value="InterPro"/>
</dbReference>
<accession>A0A2T2WUK3</accession>
<protein>
    <submittedName>
        <fullName evidence="3">Enoyl-CoA hydratase</fullName>
    </submittedName>
</protein>
<evidence type="ECO:0000256" key="2">
    <source>
        <dbReference type="RuleBase" id="RU003707"/>
    </source>
</evidence>
<dbReference type="AlphaFoldDB" id="A0A2T2WUK3"/>
<dbReference type="CDD" id="cd06558">
    <property type="entry name" value="crotonase-like"/>
    <property type="match status" value="1"/>
</dbReference>
<comment type="caution">
    <text evidence="3">The sequence shown here is derived from an EMBL/GenBank/DDBJ whole genome shotgun (WGS) entry which is preliminary data.</text>
</comment>
<name>A0A2T2WUK3_9FIRM</name>
<dbReference type="Gene3D" id="3.90.226.10">
    <property type="entry name" value="2-enoyl-CoA Hydratase, Chain A, domain 1"/>
    <property type="match status" value="1"/>
</dbReference>
<dbReference type="EMBL" id="PXYT01000047">
    <property type="protein sequence ID" value="PSR25903.1"/>
    <property type="molecule type" value="Genomic_DNA"/>
</dbReference>
<dbReference type="PANTHER" id="PTHR43802">
    <property type="entry name" value="ENOYL-COA HYDRATASE"/>
    <property type="match status" value="1"/>
</dbReference>
<organism evidence="3 4">
    <name type="scientific">Sulfobacillus benefaciens</name>
    <dbReference type="NCBI Taxonomy" id="453960"/>
    <lineage>
        <taxon>Bacteria</taxon>
        <taxon>Bacillati</taxon>
        <taxon>Bacillota</taxon>
        <taxon>Clostridia</taxon>
        <taxon>Eubacteriales</taxon>
        <taxon>Clostridiales Family XVII. Incertae Sedis</taxon>
        <taxon>Sulfobacillus</taxon>
    </lineage>
</organism>
<dbReference type="PANTHER" id="PTHR43802:SF1">
    <property type="entry name" value="IP11341P-RELATED"/>
    <property type="match status" value="1"/>
</dbReference>
<gene>
    <name evidence="3" type="ORF">C7B43_15610</name>
</gene>
<comment type="similarity">
    <text evidence="1 2">Belongs to the enoyl-CoA hydratase/isomerase family.</text>
</comment>
<dbReference type="InterPro" id="IPR014748">
    <property type="entry name" value="Enoyl-CoA_hydra_C"/>
</dbReference>
<evidence type="ECO:0000256" key="1">
    <source>
        <dbReference type="ARBA" id="ARBA00005254"/>
    </source>
</evidence>
<dbReference type="PROSITE" id="PS00166">
    <property type="entry name" value="ENOYL_COA_HYDRATASE"/>
    <property type="match status" value="1"/>
</dbReference>
<evidence type="ECO:0000313" key="3">
    <source>
        <dbReference type="EMBL" id="PSR25903.1"/>
    </source>
</evidence>
<proteinExistence type="inferred from homology"/>
<evidence type="ECO:0000313" key="4">
    <source>
        <dbReference type="Proteomes" id="UP000242699"/>
    </source>
</evidence>
<dbReference type="InterPro" id="IPR001753">
    <property type="entry name" value="Enoyl-CoA_hydra/iso"/>
</dbReference>
<dbReference type="InterPro" id="IPR029045">
    <property type="entry name" value="ClpP/crotonase-like_dom_sf"/>
</dbReference>
<dbReference type="InterPro" id="IPR018376">
    <property type="entry name" value="Enoyl-CoA_hyd/isom_CS"/>
</dbReference>
<dbReference type="SUPFAM" id="SSF52096">
    <property type="entry name" value="ClpP/crotonase"/>
    <property type="match status" value="1"/>
</dbReference>
<dbReference type="Proteomes" id="UP000242699">
    <property type="component" value="Unassembled WGS sequence"/>
</dbReference>
<dbReference type="Pfam" id="PF00378">
    <property type="entry name" value="ECH_1"/>
    <property type="match status" value="1"/>
</dbReference>
<sequence length="268" mass="29348">MSTPEADHHEESILIQRETPVGTIVLNRPHHHNAFTLAMIDAWVKALEELRADPDIRVIVVTGAGKGFCSGAEVEILAERGSALEQKNMLWQHIHRIPLLLESLDKPIIAMINGSAVGAGLDMALMCDLRIAAKSASLSEAYVRIGLVPGDGGAYFLPRLVGTAKALELLWTADFIDGETAERIGLVNHAVADDELRDFTYGLARKIAAMPPLAVQMIKRAVYQSQRTDLRTALDLISSHMAVIQSTEDSREALGAFREKRTPHFQGK</sequence>
<dbReference type="Gene3D" id="1.10.12.10">
    <property type="entry name" value="Lyase 2-enoyl-coa Hydratase, Chain A, domain 2"/>
    <property type="match status" value="1"/>
</dbReference>